<evidence type="ECO:0000313" key="4">
    <source>
        <dbReference type="EMBL" id="RZF38207.1"/>
    </source>
</evidence>
<dbReference type="InterPro" id="IPR054094">
    <property type="entry name" value="Androglobin_IV"/>
</dbReference>
<dbReference type="SMART" id="SM00230">
    <property type="entry name" value="CysPc"/>
    <property type="match status" value="1"/>
</dbReference>
<reference evidence="4 5" key="1">
    <citation type="journal article" date="2017" name="Gigascience">
        <title>Genome sequence of the small brown planthopper, Laodelphax striatellus.</title>
        <authorList>
            <person name="Zhu J."/>
            <person name="Jiang F."/>
            <person name="Wang X."/>
            <person name="Yang P."/>
            <person name="Bao Y."/>
            <person name="Zhao W."/>
            <person name="Wang W."/>
            <person name="Lu H."/>
            <person name="Wang Q."/>
            <person name="Cui N."/>
            <person name="Li J."/>
            <person name="Chen X."/>
            <person name="Luo L."/>
            <person name="Yu J."/>
            <person name="Kang L."/>
            <person name="Cui F."/>
        </authorList>
    </citation>
    <scope>NUCLEOTIDE SEQUENCE [LARGE SCALE GENOMIC DNA]</scope>
    <source>
        <strain evidence="4">Lst14</strain>
    </source>
</reference>
<dbReference type="InterPro" id="IPR001300">
    <property type="entry name" value="Peptidase_C2_calpain_cat"/>
</dbReference>
<dbReference type="Pfam" id="PF22069">
    <property type="entry name" value="Androglobin_IV"/>
    <property type="match status" value="1"/>
</dbReference>
<feature type="domain" description="Calpain catalytic" evidence="3">
    <location>
        <begin position="73"/>
        <end position="224"/>
    </location>
</feature>
<feature type="region of interest" description="Disordered" evidence="2">
    <location>
        <begin position="21"/>
        <end position="63"/>
    </location>
</feature>
<dbReference type="EMBL" id="QKKF02022802">
    <property type="protein sequence ID" value="RZF38207.1"/>
    <property type="molecule type" value="Genomic_DNA"/>
</dbReference>
<dbReference type="Pfam" id="PF00648">
    <property type="entry name" value="Peptidase_C2"/>
    <property type="match status" value="1"/>
</dbReference>
<dbReference type="PROSITE" id="PS50203">
    <property type="entry name" value="CALPAIN_CAT"/>
    <property type="match status" value="1"/>
</dbReference>
<dbReference type="InterPro" id="IPR053033">
    <property type="entry name" value="Androglobin-like"/>
</dbReference>
<dbReference type="GO" id="GO:0006508">
    <property type="term" value="P:proteolysis"/>
    <property type="evidence" value="ECO:0007669"/>
    <property type="project" value="InterPro"/>
</dbReference>
<organism evidence="4 5">
    <name type="scientific">Laodelphax striatellus</name>
    <name type="common">Small brown planthopper</name>
    <name type="synonym">Delphax striatella</name>
    <dbReference type="NCBI Taxonomy" id="195883"/>
    <lineage>
        <taxon>Eukaryota</taxon>
        <taxon>Metazoa</taxon>
        <taxon>Ecdysozoa</taxon>
        <taxon>Arthropoda</taxon>
        <taxon>Hexapoda</taxon>
        <taxon>Insecta</taxon>
        <taxon>Pterygota</taxon>
        <taxon>Neoptera</taxon>
        <taxon>Paraneoptera</taxon>
        <taxon>Hemiptera</taxon>
        <taxon>Auchenorrhyncha</taxon>
        <taxon>Fulgoroidea</taxon>
        <taxon>Delphacidae</taxon>
        <taxon>Criomorphinae</taxon>
        <taxon>Laodelphax</taxon>
    </lineage>
</organism>
<dbReference type="InterPro" id="IPR038765">
    <property type="entry name" value="Papain-like_cys_pep_sf"/>
</dbReference>
<gene>
    <name evidence="4" type="ORF">LSTR_LSTR005568</name>
</gene>
<dbReference type="InParanoid" id="A0A482WX83"/>
<dbReference type="PANTHER" id="PTHR46298">
    <property type="entry name" value="ANDROGLOBIN"/>
    <property type="match status" value="1"/>
</dbReference>
<dbReference type="AlphaFoldDB" id="A0A482WX83"/>
<protein>
    <recommendedName>
        <fullName evidence="3">Calpain catalytic domain-containing protein</fullName>
    </recommendedName>
</protein>
<sequence length="1218" mass="140923">MNTNTTPESDFIWQEWDDSSLNKENWHGSTPGSKQKKETPVSSKKGRSEKNVGSFIDPSGHGEMPPELEVACWKRPQDINPSLNFSVTPQSPNIEEYISNNTHLFRSDLLQRILLAYIYLDNAAQKCPFPTEYTNSRFVPTFDKFWKPWYHVYSLCKAGKGSTHKPIWNPYGKYVIRFYLLGRWRRMIIDDFLPLDSEGRNLLPLTKRREDLWLPLLTKALLRVVLSSKSVIIKVVPLLTGWVEMPVICANIDRNLLWKSFERLLRNENEISDVGENDIEMCITEPPYCLHQDLKTPNHYPFSPLIVAHFSTFNREGSINYASIIDFKDDDDELLIEEKIVLERWKEYRWKKWAIENRILKDSVNNPGRKVLIFTPNNVRKVQFLIPGDRVSHETDKDEPALNLLMWVTMDTLVSSIRKMTFYYKPSDFKYCKVIDNLQEFLTKELNPKESAEPAHKKKSKEASKKLEKEVKNTLFQPVIDNSMNSFYLVCDTLYCKVFFISFDGFNKNIDISEGYSIIGEKFTWERQRIGKVIFSIHLHSPQTITRLLGSGLQILRIWCNLPKHYALRIFSYSEFTLCSREKVYQIMALPSIAVKYFAGTSSDLFAALIDKASDEVAHGEAYKKFIDSLEPKYLNKQVTNPNDRSLIRLKIIQTFEELAVDLLLEKKPNPDEFIRCLFEFQKLFLNPGFGIKYLMTKNEELYEKYLKEKELRKQLETSQLNHDVLDKRTKENKPKTPRNKDPRNKDSHLRKGPDLVFDDPVNMMAIYRKFFEKNTYISTLYPYADCKEYEMSYVDHSGTYTVDDPQSAILILRYIINVDHVEKTPYVFQMFANFPVGIALANNDTNDVTASVLSESANFQICHDEKGYTLLVFTTEGKFPEHIPWKLRIIGSKDYPLPYSFSPIHGRTDLPPLSPVRCIFEGLYIPDKETNIFCKCMLKVKGTCALSLALLSSSILAELTLKIRGHGGRIIIENTNIQRVYLPIVILNSSEGIESVDGDGWTFLIEAQVEKNSWLLSEENKTALKNFKDSEISRRLKKPAKKSSFLDFPGINEMPTWLLRACFDQEAGEPQLLPDTQTADELRRQKENWVDVGDEARMLEALECQQKFLEDYPEDYANAWKHHQQAPLQNDVKDKVVEGGNNEAAKVVIKPVLTESLLDEYSKVEDDTNACKSEEALLSTEDIIERTYRAIDLSILRGQEYIKMQGLNEIFHAVDAS</sequence>
<keyword evidence="5" id="KW-1185">Reference proteome</keyword>
<feature type="region of interest" description="Disordered" evidence="2">
    <location>
        <begin position="723"/>
        <end position="754"/>
    </location>
</feature>
<dbReference type="Proteomes" id="UP000291343">
    <property type="component" value="Unassembled WGS sequence"/>
</dbReference>
<evidence type="ECO:0000259" key="3">
    <source>
        <dbReference type="PROSITE" id="PS50203"/>
    </source>
</evidence>
<comment type="caution">
    <text evidence="1">Lacks conserved residue(s) required for the propagation of feature annotation.</text>
</comment>
<dbReference type="SUPFAM" id="SSF54001">
    <property type="entry name" value="Cysteine proteinases"/>
    <property type="match status" value="1"/>
</dbReference>
<comment type="caution">
    <text evidence="4">The sequence shown here is derived from an EMBL/GenBank/DDBJ whole genome shotgun (WGS) entry which is preliminary data.</text>
</comment>
<evidence type="ECO:0000313" key="5">
    <source>
        <dbReference type="Proteomes" id="UP000291343"/>
    </source>
</evidence>
<dbReference type="PANTHER" id="PTHR46298:SF1">
    <property type="entry name" value="ANDROGLOBIN"/>
    <property type="match status" value="1"/>
</dbReference>
<dbReference type="GO" id="GO:0004198">
    <property type="term" value="F:calcium-dependent cysteine-type endopeptidase activity"/>
    <property type="evidence" value="ECO:0007669"/>
    <property type="project" value="InterPro"/>
</dbReference>
<dbReference type="OrthoDB" id="9374162at2759"/>
<evidence type="ECO:0000256" key="2">
    <source>
        <dbReference type="SAM" id="MobiDB-lite"/>
    </source>
</evidence>
<proteinExistence type="predicted"/>
<feature type="compositionally biased region" description="Basic and acidic residues" evidence="2">
    <location>
        <begin position="724"/>
        <end position="754"/>
    </location>
</feature>
<evidence type="ECO:0000256" key="1">
    <source>
        <dbReference type="PROSITE-ProRule" id="PRU00239"/>
    </source>
</evidence>
<accession>A0A482WX83</accession>
<name>A0A482WX83_LAOST</name>
<dbReference type="STRING" id="195883.A0A482WX83"/>